<dbReference type="OrthoDB" id="10062362at2759"/>
<proteinExistence type="predicted"/>
<dbReference type="EMBL" id="LNIX01000005">
    <property type="protein sequence ID" value="OXA54810.1"/>
    <property type="molecule type" value="Genomic_DNA"/>
</dbReference>
<comment type="caution">
    <text evidence="2">The sequence shown here is derived from an EMBL/GenBank/DDBJ whole genome shotgun (WGS) entry which is preliminary data.</text>
</comment>
<gene>
    <name evidence="2" type="ORF">Fcan01_10195</name>
</gene>
<protein>
    <recommendedName>
        <fullName evidence="4">DUF4806 domain-containing protein</fullName>
    </recommendedName>
</protein>
<evidence type="ECO:0008006" key="4">
    <source>
        <dbReference type="Google" id="ProtNLM"/>
    </source>
</evidence>
<sequence>MRKGVVGQRRLQQLAKKETQSIPKNTFTSTQVAIQPTSSSVLPQNNNQTRNDCNLEDNNVSSSESDSYDEECMHNKEIKSWAIDYFIKHNQLTGLLKILRTHKRFESFPADSRTLVKPIKADVKCVEISPGKYIHFGLEQYIRQAKHVHPDKGTLKLQINIDGLQVFKSRGTTMWPILGYFCGLEFQPFVIGAYCGPEKPSSVSQYVQNLVQDINTSRQLGVSVQSFVCDAPAKAFLLGIKGHNGFFGCDKCDIKGKSISRRMSYYDVVDSNSTSTARTNLGFRSNLQPEHHISSTEPYREIFMPDKRSIIPSGKLATEPGPLRAPGLVFATTIYHCCLSLATRILCSEIHHLSLNSYANSLLLYFVEGFKTLYGEDRVSYNVHVLLHLAADSERLGVLDGFSAFKFENKLGKLRKLIRSPYKPLEQLKYRLLEKGLLLENSNSIEFGPSAPHSRGPIREEDIDYFNQFRIFSTEKFKINCGLEHKKSGSIIFYGRQYYRLESLFSYPCSSKAVDIFRVRENSYDTIKIPACASCLNCKMFYIVETNDAGKKEVAVVPKSYYENGTFAWPSGKNVATIVKSGKDPKATFKRYEARILHAFEARVKLPQSELTSDLSSCEGDRVHDNRFRVRTTQSVPIDDAGEDAGSESDTSIILEKGHPERISDPVAGGSSSFSFDKMPTLGPVGRQRVTDLRFGSANLGTSESDNGNEMLDANNDDVEFATSSNLESRNNTIAEIGDNSVAQINVEYSEAPGDTNPLEWTLTGSSTPMFVTNIPKEQWDKLLQDRRTRDILTKSFCTWNEFKTFDDSLEENDETKAKLQRHFARGGATKVGEIVGSMLKKIMDDKLAISVSFKGLKGNHNYSSTNCYSIMLDLITARGNITEKEVNKAMITWFQHASDRLKVKAKSTQP</sequence>
<feature type="compositionally biased region" description="Low complexity" evidence="1">
    <location>
        <begin position="56"/>
        <end position="65"/>
    </location>
</feature>
<dbReference type="PANTHER" id="PTHR33053:SF24">
    <property type="entry name" value="TRANSPOSASE DOMAIN-CONTAINING PROTEIN"/>
    <property type="match status" value="1"/>
</dbReference>
<accession>A0A226EBJ2</accession>
<reference evidence="2 3" key="1">
    <citation type="submission" date="2015-12" db="EMBL/GenBank/DDBJ databases">
        <title>The genome of Folsomia candida.</title>
        <authorList>
            <person name="Faddeeva A."/>
            <person name="Derks M.F."/>
            <person name="Anvar Y."/>
            <person name="Smit S."/>
            <person name="Van Straalen N."/>
            <person name="Roelofs D."/>
        </authorList>
    </citation>
    <scope>NUCLEOTIDE SEQUENCE [LARGE SCALE GENOMIC DNA]</scope>
    <source>
        <strain evidence="2 3">VU population</strain>
        <tissue evidence="2">Whole body</tissue>
    </source>
</reference>
<name>A0A226EBJ2_FOLCA</name>
<evidence type="ECO:0000256" key="1">
    <source>
        <dbReference type="SAM" id="MobiDB-lite"/>
    </source>
</evidence>
<dbReference type="PANTHER" id="PTHR33053">
    <property type="entry name" value="PROTEIN, PUTATIVE-RELATED"/>
    <property type="match status" value="1"/>
</dbReference>
<dbReference type="AlphaFoldDB" id="A0A226EBJ2"/>
<evidence type="ECO:0000313" key="3">
    <source>
        <dbReference type="Proteomes" id="UP000198287"/>
    </source>
</evidence>
<dbReference type="Proteomes" id="UP000198287">
    <property type="component" value="Unassembled WGS sequence"/>
</dbReference>
<organism evidence="2 3">
    <name type="scientific">Folsomia candida</name>
    <name type="common">Springtail</name>
    <dbReference type="NCBI Taxonomy" id="158441"/>
    <lineage>
        <taxon>Eukaryota</taxon>
        <taxon>Metazoa</taxon>
        <taxon>Ecdysozoa</taxon>
        <taxon>Arthropoda</taxon>
        <taxon>Hexapoda</taxon>
        <taxon>Collembola</taxon>
        <taxon>Entomobryomorpha</taxon>
        <taxon>Isotomoidea</taxon>
        <taxon>Isotomidae</taxon>
        <taxon>Proisotominae</taxon>
        <taxon>Folsomia</taxon>
    </lineage>
</organism>
<keyword evidence="3" id="KW-1185">Reference proteome</keyword>
<feature type="region of interest" description="Disordered" evidence="1">
    <location>
        <begin position="16"/>
        <end position="67"/>
    </location>
</feature>
<evidence type="ECO:0000313" key="2">
    <source>
        <dbReference type="EMBL" id="OXA54810.1"/>
    </source>
</evidence>
<feature type="compositionally biased region" description="Polar residues" evidence="1">
    <location>
        <begin position="20"/>
        <end position="52"/>
    </location>
</feature>